<keyword evidence="11 12" id="KW-0472">Membrane</keyword>
<feature type="transmembrane region" description="Helical" evidence="12">
    <location>
        <begin position="48"/>
        <end position="69"/>
    </location>
</feature>
<dbReference type="Pfam" id="PF04544">
    <property type="entry name" value="Herpes_UL20"/>
    <property type="match status" value="1"/>
</dbReference>
<evidence type="ECO:0000256" key="4">
    <source>
        <dbReference type="ARBA" id="ARBA00007652"/>
    </source>
</evidence>
<feature type="transmembrane region" description="Helical" evidence="12">
    <location>
        <begin position="75"/>
        <end position="100"/>
    </location>
</feature>
<evidence type="ECO:0000256" key="6">
    <source>
        <dbReference type="ARBA" id="ARBA00022692"/>
    </source>
</evidence>
<name>A0A455R6J9_SUHV</name>
<evidence type="ECO:0000256" key="3">
    <source>
        <dbReference type="ARBA" id="ARBA00004634"/>
    </source>
</evidence>
<evidence type="ECO:0000256" key="5">
    <source>
        <dbReference type="ARBA" id="ARBA00022562"/>
    </source>
</evidence>
<dbReference type="GO" id="GO:0044423">
    <property type="term" value="C:virion component"/>
    <property type="evidence" value="ECO:0007669"/>
    <property type="project" value="UniProtKB-KW"/>
</dbReference>
<proteinExistence type="inferred from homology"/>
<evidence type="ECO:0000256" key="9">
    <source>
        <dbReference type="ARBA" id="ARBA00022870"/>
    </source>
</evidence>
<comment type="similarity">
    <text evidence="4">Belongs to the alphaherpesvirinae UL20 family.</text>
</comment>
<comment type="subcellular location">
    <subcellularLocation>
        <location evidence="1">Host Golgi apparatus membrane</location>
        <topology evidence="1">Multi-pass membrane protein</topology>
    </subcellularLocation>
    <subcellularLocation>
        <location evidence="3">Host nucleus membrane</location>
        <topology evidence="3">Multi-pass membrane protein</topology>
    </subcellularLocation>
    <subcellularLocation>
        <location evidence="2">Virion</location>
    </subcellularLocation>
</comment>
<evidence type="ECO:0000256" key="2">
    <source>
        <dbReference type="ARBA" id="ARBA00004328"/>
    </source>
</evidence>
<keyword evidence="5" id="KW-1048">Host nucleus</keyword>
<sequence length="167" mass="17140">MEDAAAVDVDAASDATTAAAAVVGEKDALLSSAFVGARPPRPRFSSHVVSLLVLALALRPACCLVLALHGSRATLAALLTALAFYARAAVCAALVARNVARDRMPLSPAQQVALGLLAAARLAFLYVALDAGRHYAPALAGALYGADCVCDALAFLLPRAYARSIMH</sequence>
<gene>
    <name evidence="13" type="primary">UL20</name>
</gene>
<keyword evidence="9" id="KW-1043">Host membrane</keyword>
<protein>
    <submittedName>
        <fullName evidence="13">UL20 protein</fullName>
    </submittedName>
</protein>
<keyword evidence="8" id="KW-0946">Virion</keyword>
<reference evidence="13" key="1">
    <citation type="journal article" date="2019" name="Virus Genes">
        <title>Isolation and molecular characterization of a variant of Chinese gC-genotype II pseudorabies virus from a hunting dog infected by biting a wild boar in Japan and its pathogenicity in a mouse model.</title>
        <authorList>
            <person name="Minamiguchi K."/>
            <person name="Kojima S."/>
            <person name="Sakumoto K."/>
            <person name="Kirisawa R."/>
        </authorList>
    </citation>
    <scope>NUCLEOTIDE SEQUENCE</scope>
    <source>
        <strain evidence="13">MY-1</strain>
    </source>
</reference>
<keyword evidence="6 12" id="KW-0812">Transmembrane</keyword>
<dbReference type="GO" id="GO:0019058">
    <property type="term" value="P:viral life cycle"/>
    <property type="evidence" value="ECO:0007669"/>
    <property type="project" value="InterPro"/>
</dbReference>
<keyword evidence="7" id="KW-1040">Host Golgi apparatus</keyword>
<accession>A0A455R6J9</accession>
<evidence type="ECO:0000256" key="1">
    <source>
        <dbReference type="ARBA" id="ARBA00004252"/>
    </source>
</evidence>
<keyword evidence="10 12" id="KW-1133">Transmembrane helix</keyword>
<evidence type="ECO:0000313" key="13">
    <source>
        <dbReference type="EMBL" id="BBG06517.1"/>
    </source>
</evidence>
<dbReference type="GO" id="GO:0044178">
    <property type="term" value="C:host cell Golgi membrane"/>
    <property type="evidence" value="ECO:0007669"/>
    <property type="project" value="UniProtKB-SubCell"/>
</dbReference>
<evidence type="ECO:0000256" key="11">
    <source>
        <dbReference type="ARBA" id="ARBA00023136"/>
    </source>
</evidence>
<evidence type="ECO:0000256" key="10">
    <source>
        <dbReference type="ARBA" id="ARBA00022989"/>
    </source>
</evidence>
<evidence type="ECO:0000256" key="7">
    <source>
        <dbReference type="ARBA" id="ARBA00022812"/>
    </source>
</evidence>
<dbReference type="EMBL" id="AP018925">
    <property type="protein sequence ID" value="BBG06517.1"/>
    <property type="molecule type" value="Genomic_DNA"/>
</dbReference>
<organism evidence="13">
    <name type="scientific">Suid herpesvirus 1</name>
    <name type="common">SuHV-1</name>
    <name type="synonym">Pseudorabies virus</name>
    <dbReference type="NCBI Taxonomy" id="10345"/>
    <lineage>
        <taxon>Viruses</taxon>
        <taxon>Duplodnaviria</taxon>
        <taxon>Heunggongvirae</taxon>
        <taxon>Peploviricota</taxon>
        <taxon>Herviviricetes</taxon>
        <taxon>Herpesvirales</taxon>
        <taxon>Orthoherpesviridae</taxon>
        <taxon>Alphaherpesvirinae</taxon>
        <taxon>Varicellovirus</taxon>
        <taxon>Varicellovirus suidalpha1</taxon>
    </lineage>
</organism>
<dbReference type="GO" id="GO:0044200">
    <property type="term" value="C:host cell nuclear membrane"/>
    <property type="evidence" value="ECO:0007669"/>
    <property type="project" value="UniProtKB-SubCell"/>
</dbReference>
<dbReference type="InterPro" id="IPR007629">
    <property type="entry name" value="Herpes_UL20"/>
</dbReference>
<evidence type="ECO:0000256" key="8">
    <source>
        <dbReference type="ARBA" id="ARBA00022844"/>
    </source>
</evidence>
<evidence type="ECO:0000256" key="12">
    <source>
        <dbReference type="SAM" id="Phobius"/>
    </source>
</evidence>